<feature type="domain" description="Schlafen AlbA-2" evidence="1">
    <location>
        <begin position="15"/>
        <end position="123"/>
    </location>
</feature>
<evidence type="ECO:0000313" key="2">
    <source>
        <dbReference type="EMBL" id="PJA40644.1"/>
    </source>
</evidence>
<accession>A0A2M7X387</accession>
<dbReference type="Gene3D" id="3.30.565.60">
    <property type="match status" value="1"/>
</dbReference>
<dbReference type="InterPro" id="IPR036388">
    <property type="entry name" value="WH-like_DNA-bd_sf"/>
</dbReference>
<dbReference type="InterPro" id="IPR036390">
    <property type="entry name" value="WH_DNA-bd_sf"/>
</dbReference>
<dbReference type="InterPro" id="IPR007421">
    <property type="entry name" value="Schlafen_AlbA_2_dom"/>
</dbReference>
<dbReference type="PANTHER" id="PTHR30595">
    <property type="entry name" value="GLPR-RELATED TRANSCRIPTIONAL REPRESSOR"/>
    <property type="match status" value="1"/>
</dbReference>
<dbReference type="GO" id="GO:0003700">
    <property type="term" value="F:DNA-binding transcription factor activity"/>
    <property type="evidence" value="ECO:0007669"/>
    <property type="project" value="InterPro"/>
</dbReference>
<name>A0A2M7X387_UNCKA</name>
<comment type="caution">
    <text evidence="2">The sequence shown here is derived from an EMBL/GenBank/DDBJ whole genome shotgun (WGS) entry which is preliminary data.</text>
</comment>
<organism evidence="2 3">
    <name type="scientific">candidate division WWE3 bacterium CG_4_9_14_3_um_filter_34_6</name>
    <dbReference type="NCBI Taxonomy" id="1975079"/>
    <lineage>
        <taxon>Bacteria</taxon>
        <taxon>Katanobacteria</taxon>
    </lineage>
</organism>
<sequence>MENPLNLSTLIVSGESELLEFKESFSDEVIKTLVAFANTKEGKVLIGISDKNKIIGINLQKETVQKWVNLTKNKTLHKIIPDTEIIEHENKKIVVFSIIEYPSKPISFQGKYYKRHFNSNHEMSAEEIINDYLRTRNKSWDMFTDGKYSLEDLDFKKVFDTILKINKNKNVQITEDPLLFLKKFGLIDGEKVTNAAMLLFPKLPDIYADIQIGLFETPTIIKKSITIRDDLVSEVDQVMDFITSYITKEYIITGRPQREEKWQYPLTAIREFVINAIIHRDYRSGIHSQFKVFRDKIEFWNYGKLPSEITIENLFKGTEKSIPRNIKVAEIFKEIGLIEKYGSGVKRAIDEIVSYGLLQPQMTEIAGGINVLIKGNFIDGKEGDKEGHRLTENQKSILSLIRRNNSISTQEISIKININKSNTEKNIAKLKKLNLLKRIGSAKGGRWQIIANI</sequence>
<evidence type="ECO:0000313" key="3">
    <source>
        <dbReference type="Proteomes" id="UP000230683"/>
    </source>
</evidence>
<dbReference type="InterPro" id="IPR038461">
    <property type="entry name" value="Schlafen_AlbA_2_dom_sf"/>
</dbReference>
<dbReference type="Proteomes" id="UP000230683">
    <property type="component" value="Unassembled WGS sequence"/>
</dbReference>
<dbReference type="EMBL" id="PFWY01000083">
    <property type="protein sequence ID" value="PJA40644.1"/>
    <property type="molecule type" value="Genomic_DNA"/>
</dbReference>
<dbReference type="PANTHER" id="PTHR30595:SF6">
    <property type="entry name" value="SCHLAFEN ALBA-2 DOMAIN-CONTAINING PROTEIN"/>
    <property type="match status" value="1"/>
</dbReference>
<dbReference type="Pfam" id="PF04326">
    <property type="entry name" value="SLFN_AlbA_2"/>
    <property type="match status" value="1"/>
</dbReference>
<dbReference type="InterPro" id="IPR038475">
    <property type="entry name" value="RecG_C_sf"/>
</dbReference>
<dbReference type="Gene3D" id="1.10.10.10">
    <property type="entry name" value="Winged helix-like DNA-binding domain superfamily/Winged helix DNA-binding domain"/>
    <property type="match status" value="1"/>
</dbReference>
<dbReference type="SUPFAM" id="SSF46785">
    <property type="entry name" value="Winged helix' DNA-binding domain"/>
    <property type="match status" value="1"/>
</dbReference>
<reference evidence="3" key="1">
    <citation type="submission" date="2017-09" db="EMBL/GenBank/DDBJ databases">
        <title>Depth-based differentiation of microbial function through sediment-hosted aquifers and enrichment of novel symbionts in the deep terrestrial subsurface.</title>
        <authorList>
            <person name="Probst A.J."/>
            <person name="Ladd B."/>
            <person name="Jarett J.K."/>
            <person name="Geller-Mcgrath D.E."/>
            <person name="Sieber C.M.K."/>
            <person name="Emerson J.B."/>
            <person name="Anantharaman K."/>
            <person name="Thomas B.C."/>
            <person name="Malmstrom R."/>
            <person name="Stieglmeier M."/>
            <person name="Klingl A."/>
            <person name="Woyke T."/>
            <person name="Ryan C.M."/>
            <person name="Banfield J.F."/>
        </authorList>
    </citation>
    <scope>NUCLEOTIDE SEQUENCE [LARGE SCALE GENOMIC DNA]</scope>
</reference>
<gene>
    <name evidence="2" type="ORF">CO178_01790</name>
</gene>
<dbReference type="AlphaFoldDB" id="A0A2M7X387"/>
<dbReference type="Gene3D" id="3.30.950.30">
    <property type="entry name" value="Schlafen, AAA domain"/>
    <property type="match status" value="1"/>
</dbReference>
<protein>
    <recommendedName>
        <fullName evidence="1">Schlafen AlbA-2 domain-containing protein</fullName>
    </recommendedName>
</protein>
<proteinExistence type="predicted"/>
<evidence type="ECO:0000259" key="1">
    <source>
        <dbReference type="Pfam" id="PF04326"/>
    </source>
</evidence>
<dbReference type="Pfam" id="PF13749">
    <property type="entry name" value="HATPase_c_4"/>
    <property type="match status" value="1"/>
</dbReference>